<comment type="caution">
    <text evidence="1">The sequence shown here is derived from an EMBL/GenBank/DDBJ whole genome shotgun (WGS) entry which is preliminary data.</text>
</comment>
<dbReference type="Proteomes" id="UP000521872">
    <property type="component" value="Unassembled WGS sequence"/>
</dbReference>
<name>A0A8H4QRX0_9AGAR</name>
<dbReference type="EMBL" id="JAACJL010000032">
    <property type="protein sequence ID" value="KAF4616144.1"/>
    <property type="molecule type" value="Genomic_DNA"/>
</dbReference>
<gene>
    <name evidence="1" type="ORF">D9613_011442</name>
</gene>
<evidence type="ECO:0000313" key="2">
    <source>
        <dbReference type="Proteomes" id="UP000521872"/>
    </source>
</evidence>
<keyword evidence="2" id="KW-1185">Reference proteome</keyword>
<protein>
    <submittedName>
        <fullName evidence="1">Uncharacterized protein</fullName>
    </submittedName>
</protein>
<proteinExistence type="predicted"/>
<dbReference type="AlphaFoldDB" id="A0A8H4QRX0"/>
<dbReference type="SUPFAM" id="SSF52047">
    <property type="entry name" value="RNI-like"/>
    <property type="match status" value="1"/>
</dbReference>
<reference evidence="1 2" key="1">
    <citation type="submission" date="2019-12" db="EMBL/GenBank/DDBJ databases">
        <authorList>
            <person name="Floudas D."/>
            <person name="Bentzer J."/>
            <person name="Ahren D."/>
            <person name="Johansson T."/>
            <person name="Persson P."/>
            <person name="Tunlid A."/>
        </authorList>
    </citation>
    <scope>NUCLEOTIDE SEQUENCE [LARGE SCALE GENOMIC DNA]</scope>
    <source>
        <strain evidence="1 2">CBS 102.39</strain>
    </source>
</reference>
<accession>A0A8H4QRX0</accession>
<evidence type="ECO:0000313" key="1">
    <source>
        <dbReference type="EMBL" id="KAF4616144.1"/>
    </source>
</evidence>
<organism evidence="1 2">
    <name type="scientific">Agrocybe pediades</name>
    <dbReference type="NCBI Taxonomy" id="84607"/>
    <lineage>
        <taxon>Eukaryota</taxon>
        <taxon>Fungi</taxon>
        <taxon>Dikarya</taxon>
        <taxon>Basidiomycota</taxon>
        <taxon>Agaricomycotina</taxon>
        <taxon>Agaricomycetes</taxon>
        <taxon>Agaricomycetidae</taxon>
        <taxon>Agaricales</taxon>
        <taxon>Agaricineae</taxon>
        <taxon>Strophariaceae</taxon>
        <taxon>Agrocybe</taxon>
    </lineage>
</organism>
<sequence length="588" mass="66706">MTLNEADRPTLPADITAMIFDLIASGLEGPHEHMARQTLMNCSLGSKTCLWQCRKHIFAKIHFIVEESSCQTKAQTLLSVLQNPSNERILSAIRSFRLTIVSASGLLSAKHTLRSKWSNMRSSMTRVGRRFSGGTEPVDFVFQLLDLLSRLPLDSFAVDVGPQLLQWLDVKESVKNIFFNFRSNEHLKFLEFTGVLDLDDRLVAGRKPNNVKELKLRDVSLSGVYTTAMSNLANLQVLQVFADLERMRILPWSAELGFRIFSTTFSQIRTLVLSYPLQPYEQTTFWNAVASLSGSLENLEIRNIPGAYNGIRQDIVTLPDFDEDNIRLVPVVSSIKNLTLVSLSTDLLFPFTYYMPVLMRFLQSTSRVFVGITHLTLRIELHMCPTEGISSMEVVQWHCSQIRDLDHGLLEDEFPILHMTHIDIRFDNRRSFVSNEQIAAQNSALLSSPFASWSLNDTMYRILPPCPSSRCVVSVSLLNDDDTHILFDSGYPSSTIQGFGECRLPHHDALVGWCNPHPRYEYEKINDWMEANPDEAKGCIVDPWMSPHRLSTITELDWETDSVVGYPPRLCGYGYSSTDTIESYECVI</sequence>